<feature type="topological domain" description="Cytoplasmic" evidence="10">
    <location>
        <begin position="1"/>
        <end position="16"/>
    </location>
</feature>
<evidence type="ECO:0000256" key="10">
    <source>
        <dbReference type="HAMAP-Rule" id="MF_00155"/>
    </source>
</evidence>
<evidence type="ECO:0000256" key="2">
    <source>
        <dbReference type="ARBA" id="ARBA00004382"/>
    </source>
</evidence>
<keyword evidence="8 10" id="KW-0186">Copper</keyword>
<comment type="similarity">
    <text evidence="3 10">Belongs to the COX11/CtaG family.</text>
</comment>
<dbReference type="EMBL" id="JBAFUR010000002">
    <property type="protein sequence ID" value="MFG1252140.1"/>
    <property type="molecule type" value="Genomic_DNA"/>
</dbReference>
<keyword evidence="5 10" id="KW-0812">Transmembrane</keyword>
<dbReference type="PANTHER" id="PTHR21320:SF3">
    <property type="entry name" value="CYTOCHROME C OXIDASE ASSEMBLY PROTEIN COX11, MITOCHONDRIAL-RELATED"/>
    <property type="match status" value="1"/>
</dbReference>
<sequence>MAEANDKMAESAPRAARHWVVAAACVGFIAAMVGVTYASVPLYAMFCSLTGFGGATRVGSTPTAAPLEREITIRFDANVSPGLPWAFAPVQREMTVKIGATSLAHYTAQNRSADDTRANATYNVSPPQAGAYFVKLQCFCFEEQTLAGREKMDMPVVFYVDPSIADDPDLKTLKDITLSYTFFPAKADKPQVRANADTLDKVRADAEGARKPL</sequence>
<feature type="topological domain" description="Periplasmic" evidence="10">
    <location>
        <begin position="40"/>
        <end position="213"/>
    </location>
</feature>
<accession>A0ABW6ZEM6</accession>
<keyword evidence="9 10" id="KW-0472">Membrane</keyword>
<gene>
    <name evidence="10" type="primary">ctaG</name>
    <name evidence="12" type="ORF">V5F30_08015</name>
</gene>
<proteinExistence type="inferred from homology"/>
<evidence type="ECO:0000256" key="3">
    <source>
        <dbReference type="ARBA" id="ARBA00009620"/>
    </source>
</evidence>
<evidence type="ECO:0000313" key="12">
    <source>
        <dbReference type="EMBL" id="MFG1252140.1"/>
    </source>
</evidence>
<organism evidence="12 13">
    <name type="scientific">Xanthobacter aminoxidans</name>
    <dbReference type="NCBI Taxonomy" id="186280"/>
    <lineage>
        <taxon>Bacteria</taxon>
        <taxon>Pseudomonadati</taxon>
        <taxon>Pseudomonadota</taxon>
        <taxon>Alphaproteobacteria</taxon>
        <taxon>Hyphomicrobiales</taxon>
        <taxon>Xanthobacteraceae</taxon>
        <taxon>Xanthobacter</taxon>
    </lineage>
</organism>
<keyword evidence="10" id="KW-1003">Cell membrane</keyword>
<dbReference type="HAMAP" id="MF_00155">
    <property type="entry name" value="CtaG"/>
    <property type="match status" value="1"/>
</dbReference>
<evidence type="ECO:0000313" key="13">
    <source>
        <dbReference type="Proteomes" id="UP001604043"/>
    </source>
</evidence>
<keyword evidence="13" id="KW-1185">Reference proteome</keyword>
<evidence type="ECO:0000256" key="4">
    <source>
        <dbReference type="ARBA" id="ARBA00015384"/>
    </source>
</evidence>
<comment type="function">
    <text evidence="1 10">Exerts its effect at some terminal stage of cytochrome c oxidase synthesis, probably by being involved in the insertion of the copper B into subunit I.</text>
</comment>
<name>A0ABW6ZEM6_9HYPH</name>
<keyword evidence="7 10" id="KW-1133">Transmembrane helix</keyword>
<dbReference type="InterPro" id="IPR007533">
    <property type="entry name" value="Cyt_c_oxidase_assmbl_CtaG"/>
</dbReference>
<evidence type="ECO:0000256" key="8">
    <source>
        <dbReference type="ARBA" id="ARBA00023008"/>
    </source>
</evidence>
<dbReference type="PANTHER" id="PTHR21320">
    <property type="entry name" value="CYTOCHROME C OXIDASE ASSEMBLY PROTEIN COX11-RELATED"/>
    <property type="match status" value="1"/>
</dbReference>
<comment type="caution">
    <text evidence="12">The sequence shown here is derived from an EMBL/GenBank/DDBJ whole genome shotgun (WGS) entry which is preliminary data.</text>
</comment>
<comment type="subcellular location">
    <subcellularLocation>
        <location evidence="2 10">Cell inner membrane</location>
        <topology evidence="2 10">Single-pass type II membrane protein</topology>
        <orientation evidence="2 10">Periplasmic side</orientation>
    </subcellularLocation>
</comment>
<dbReference type="InterPro" id="IPR023471">
    <property type="entry name" value="CtaG/Cox11_dom_sf"/>
</dbReference>
<dbReference type="SUPFAM" id="SSF110111">
    <property type="entry name" value="Ctag/Cox11"/>
    <property type="match status" value="1"/>
</dbReference>
<feature type="transmembrane region" description="Helical" evidence="11">
    <location>
        <begin position="20"/>
        <end position="40"/>
    </location>
</feature>
<dbReference type="Pfam" id="PF04442">
    <property type="entry name" value="CtaG_Cox11"/>
    <property type="match status" value="1"/>
</dbReference>
<evidence type="ECO:0000256" key="11">
    <source>
        <dbReference type="SAM" id="Phobius"/>
    </source>
</evidence>
<evidence type="ECO:0000256" key="1">
    <source>
        <dbReference type="ARBA" id="ARBA00004007"/>
    </source>
</evidence>
<dbReference type="NCBIfam" id="NF003465">
    <property type="entry name" value="PRK05089.1"/>
    <property type="match status" value="1"/>
</dbReference>
<dbReference type="PIRSF" id="PIRSF005413">
    <property type="entry name" value="COX11"/>
    <property type="match status" value="1"/>
</dbReference>
<reference evidence="12 13" key="1">
    <citation type="submission" date="2024-02" db="EMBL/GenBank/DDBJ databases">
        <title>Expansion and revision of Xanthobacter and proposal of Roseixanthobacter gen. nov.</title>
        <authorList>
            <person name="Soltysiak M.P.M."/>
            <person name="Jalihal A."/>
            <person name="Ory A."/>
            <person name="Chrisophersen C."/>
            <person name="Lee A.D."/>
            <person name="Boulton J."/>
            <person name="Springer M."/>
        </authorList>
    </citation>
    <scope>NUCLEOTIDE SEQUENCE [LARGE SCALE GENOMIC DNA]</scope>
    <source>
        <strain evidence="12 13">CB5</strain>
    </source>
</reference>
<evidence type="ECO:0000256" key="6">
    <source>
        <dbReference type="ARBA" id="ARBA00022968"/>
    </source>
</evidence>
<dbReference type="RefSeq" id="WP_394008456.1">
    <property type="nucleotide sequence ID" value="NZ_JBAFUR010000002.1"/>
</dbReference>
<dbReference type="Proteomes" id="UP001604043">
    <property type="component" value="Unassembled WGS sequence"/>
</dbReference>
<evidence type="ECO:0000256" key="7">
    <source>
        <dbReference type="ARBA" id="ARBA00022989"/>
    </source>
</evidence>
<dbReference type="Gene3D" id="2.60.370.10">
    <property type="entry name" value="Ctag/Cox11"/>
    <property type="match status" value="1"/>
</dbReference>
<protein>
    <recommendedName>
        <fullName evidence="4 10">Cytochrome c oxidase assembly protein CtaG</fullName>
    </recommendedName>
</protein>
<evidence type="ECO:0000256" key="9">
    <source>
        <dbReference type="ARBA" id="ARBA00023136"/>
    </source>
</evidence>
<keyword evidence="10" id="KW-0997">Cell inner membrane</keyword>
<evidence type="ECO:0000256" key="5">
    <source>
        <dbReference type="ARBA" id="ARBA00022692"/>
    </source>
</evidence>
<keyword evidence="6 10" id="KW-0735">Signal-anchor</keyword>